<keyword evidence="1" id="KW-0812">Transmembrane</keyword>
<feature type="transmembrane region" description="Helical" evidence="1">
    <location>
        <begin position="6"/>
        <end position="27"/>
    </location>
</feature>
<dbReference type="AlphaFoldDB" id="A0AB38VVC3"/>
<proteinExistence type="predicted"/>
<gene>
    <name evidence="2" type="ORF">NCTC949_00599</name>
</gene>
<accession>A0AB38VVC3</accession>
<evidence type="ECO:0000313" key="3">
    <source>
        <dbReference type="Proteomes" id="UP000271380"/>
    </source>
</evidence>
<evidence type="ECO:0000313" key="2">
    <source>
        <dbReference type="EMBL" id="VEH05420.1"/>
    </source>
</evidence>
<organism evidence="2 3">
    <name type="scientific">Corynebacterium kutscheri</name>
    <dbReference type="NCBI Taxonomy" id="35755"/>
    <lineage>
        <taxon>Bacteria</taxon>
        <taxon>Bacillati</taxon>
        <taxon>Actinomycetota</taxon>
        <taxon>Actinomycetes</taxon>
        <taxon>Mycobacteriales</taxon>
        <taxon>Corynebacteriaceae</taxon>
        <taxon>Corynebacterium</taxon>
    </lineage>
</organism>
<keyword evidence="1" id="KW-1133">Transmembrane helix</keyword>
<dbReference type="Proteomes" id="UP000271380">
    <property type="component" value="Chromosome"/>
</dbReference>
<reference evidence="2 3" key="1">
    <citation type="submission" date="2018-12" db="EMBL/GenBank/DDBJ databases">
        <authorList>
            <consortium name="Pathogen Informatics"/>
        </authorList>
    </citation>
    <scope>NUCLEOTIDE SEQUENCE [LARGE SCALE GENOMIC DNA]</scope>
    <source>
        <strain evidence="2 3">NCTC949</strain>
    </source>
</reference>
<dbReference type="EMBL" id="LR134377">
    <property type="protein sequence ID" value="VEH05420.1"/>
    <property type="molecule type" value="Genomic_DNA"/>
</dbReference>
<name>A0AB38VVC3_9CORY</name>
<keyword evidence="1" id="KW-0472">Membrane</keyword>
<evidence type="ECO:0000256" key="1">
    <source>
        <dbReference type="SAM" id="Phobius"/>
    </source>
</evidence>
<protein>
    <submittedName>
        <fullName evidence="2">Uncharacterized protein</fullName>
    </submittedName>
</protein>
<sequence length="29" mass="3105">MHNTPHWLAILFIVLVVLTAALLGYALGG</sequence>